<evidence type="ECO:0000313" key="5">
    <source>
        <dbReference type="Proteomes" id="UP001221546"/>
    </source>
</evidence>
<dbReference type="PANTHER" id="PTHR37423:SF2">
    <property type="entry name" value="MEMBRANE-BOUND LYTIC MUREIN TRANSGLYCOSYLASE C"/>
    <property type="match status" value="1"/>
</dbReference>
<accession>A0ABY8JA71</accession>
<evidence type="ECO:0000256" key="2">
    <source>
        <dbReference type="ARBA" id="ARBA00009387"/>
    </source>
</evidence>
<dbReference type="EC" id="4.2.2.n1" evidence="4"/>
<dbReference type="Gene3D" id="1.10.530.10">
    <property type="match status" value="1"/>
</dbReference>
<gene>
    <name evidence="4" type="ORF">QA636_33175</name>
</gene>
<evidence type="ECO:0000256" key="1">
    <source>
        <dbReference type="ARBA" id="ARBA00007734"/>
    </source>
</evidence>
<dbReference type="InterPro" id="IPR023346">
    <property type="entry name" value="Lysozyme-like_dom_sf"/>
</dbReference>
<dbReference type="InterPro" id="IPR008258">
    <property type="entry name" value="Transglycosylase_SLT_dom_1"/>
</dbReference>
<dbReference type="CDD" id="cd00254">
    <property type="entry name" value="LT-like"/>
    <property type="match status" value="1"/>
</dbReference>
<evidence type="ECO:0000313" key="4">
    <source>
        <dbReference type="EMBL" id="WFU62312.1"/>
    </source>
</evidence>
<organism evidence="4 5">
    <name type="scientific">Bradyrhizobium brasilense</name>
    <dbReference type="NCBI Taxonomy" id="1419277"/>
    <lineage>
        <taxon>Bacteria</taxon>
        <taxon>Pseudomonadati</taxon>
        <taxon>Pseudomonadota</taxon>
        <taxon>Alphaproteobacteria</taxon>
        <taxon>Hyphomicrobiales</taxon>
        <taxon>Nitrobacteraceae</taxon>
        <taxon>Bradyrhizobium</taxon>
    </lineage>
</organism>
<keyword evidence="4" id="KW-0456">Lyase</keyword>
<dbReference type="EMBL" id="CP121646">
    <property type="protein sequence ID" value="WFU62312.1"/>
    <property type="molecule type" value="Genomic_DNA"/>
</dbReference>
<dbReference type="SUPFAM" id="SSF53955">
    <property type="entry name" value="Lysozyme-like"/>
    <property type="match status" value="1"/>
</dbReference>
<protein>
    <submittedName>
        <fullName evidence="4">Lytic transglycosylase domain-containing protein</fullName>
        <ecNumber evidence="4">4.2.2.n1</ecNumber>
    </submittedName>
</protein>
<comment type="similarity">
    <text evidence="1">Belongs to the transglycosylase Slt family.</text>
</comment>
<proteinExistence type="inferred from homology"/>
<sequence length="226" mass="23860">MLLLTASGKVAPAQDGPIAFPAIRQANHSFAGFIGEAAQRFAIPSAWIRSVLSIESAGDAQARSPKGAIGLMQIMPATWAELRKRYNLGSDPYDPHDNILAGAAYLRELLDRYGSPGVFAAYNAGPSRYEARLAGGSLPAETQAYVVKLATLLGIELPATWTAGRQSSATATSLVTRLHLMRTGDRSAELIPSSGAKTAISMHDVSPMVPRPIGVFVPRSNSGSSQ</sequence>
<dbReference type="RefSeq" id="WP_310885048.1">
    <property type="nucleotide sequence ID" value="NZ_CP121646.1"/>
</dbReference>
<dbReference type="Proteomes" id="UP001221546">
    <property type="component" value="Chromosome"/>
</dbReference>
<comment type="similarity">
    <text evidence="2">Belongs to the virb1 family.</text>
</comment>
<feature type="domain" description="Transglycosylase SLT" evidence="3">
    <location>
        <begin position="34"/>
        <end position="129"/>
    </location>
</feature>
<dbReference type="PANTHER" id="PTHR37423">
    <property type="entry name" value="SOLUBLE LYTIC MUREIN TRANSGLYCOSYLASE-RELATED"/>
    <property type="match status" value="1"/>
</dbReference>
<name>A0ABY8JA71_9BRAD</name>
<reference evidence="4 5" key="1">
    <citation type="submission" date="2023-04" db="EMBL/GenBank/DDBJ databases">
        <title>Australian commercial rhizobial inoculants.</title>
        <authorList>
            <person name="Kohlmeier M.G."/>
            <person name="O'Hara G.W."/>
            <person name="Colombi E."/>
            <person name="Ramsay J.P."/>
            <person name="Terpolilli J."/>
        </authorList>
    </citation>
    <scope>NUCLEOTIDE SEQUENCE [LARGE SCALE GENOMIC DNA]</scope>
    <source>
        <strain evidence="4 5">CB627</strain>
    </source>
</reference>
<keyword evidence="5" id="KW-1185">Reference proteome</keyword>
<dbReference type="Pfam" id="PF01464">
    <property type="entry name" value="SLT"/>
    <property type="match status" value="1"/>
</dbReference>
<evidence type="ECO:0000259" key="3">
    <source>
        <dbReference type="Pfam" id="PF01464"/>
    </source>
</evidence>
<dbReference type="GO" id="GO:0016829">
    <property type="term" value="F:lyase activity"/>
    <property type="evidence" value="ECO:0007669"/>
    <property type="project" value="UniProtKB-KW"/>
</dbReference>